<sequence length="189" mass="20803">MSSALEPFPVDSTALKSQDAGAYLLCVNTLMKNTIVRALARILEIATATKEGGEFQSFVDYIRITCDMLELHLQGDEMFFTSPSPSQRIKLVDVLGASCNPRTPELQGSVEELRRKTEEWREAPGTFHSQCLDLLTRVSSTMLEAMSEQLIAVRSDALKSALGNEELQSMIHANIAWIGGNSDITVLLP</sequence>
<protein>
    <recommendedName>
        <fullName evidence="3">Hemerythrin-like domain-containing protein</fullName>
    </recommendedName>
</protein>
<evidence type="ECO:0000313" key="2">
    <source>
        <dbReference type="Proteomes" id="UP001465976"/>
    </source>
</evidence>
<dbReference type="EMBL" id="JBAHYK010000140">
    <property type="protein sequence ID" value="KAL0577756.1"/>
    <property type="molecule type" value="Genomic_DNA"/>
</dbReference>
<comment type="caution">
    <text evidence="1">The sequence shown here is derived from an EMBL/GenBank/DDBJ whole genome shotgun (WGS) entry which is preliminary data.</text>
</comment>
<keyword evidence="2" id="KW-1185">Reference proteome</keyword>
<name>A0ABR3FQN0_9AGAR</name>
<organism evidence="1 2">
    <name type="scientific">Marasmius crinis-equi</name>
    <dbReference type="NCBI Taxonomy" id="585013"/>
    <lineage>
        <taxon>Eukaryota</taxon>
        <taxon>Fungi</taxon>
        <taxon>Dikarya</taxon>
        <taxon>Basidiomycota</taxon>
        <taxon>Agaricomycotina</taxon>
        <taxon>Agaricomycetes</taxon>
        <taxon>Agaricomycetidae</taxon>
        <taxon>Agaricales</taxon>
        <taxon>Marasmiineae</taxon>
        <taxon>Marasmiaceae</taxon>
        <taxon>Marasmius</taxon>
    </lineage>
</organism>
<dbReference type="Proteomes" id="UP001465976">
    <property type="component" value="Unassembled WGS sequence"/>
</dbReference>
<gene>
    <name evidence="1" type="ORF">V5O48_004250</name>
</gene>
<accession>A0ABR3FQN0</accession>
<evidence type="ECO:0008006" key="3">
    <source>
        <dbReference type="Google" id="ProtNLM"/>
    </source>
</evidence>
<evidence type="ECO:0000313" key="1">
    <source>
        <dbReference type="EMBL" id="KAL0577756.1"/>
    </source>
</evidence>
<proteinExistence type="predicted"/>
<reference evidence="1 2" key="1">
    <citation type="submission" date="2024-02" db="EMBL/GenBank/DDBJ databases">
        <title>A draft genome for the cacao thread blight pathogen Marasmius crinis-equi.</title>
        <authorList>
            <person name="Cohen S.P."/>
            <person name="Baruah I.K."/>
            <person name="Amoako-Attah I."/>
            <person name="Bukari Y."/>
            <person name="Meinhardt L.W."/>
            <person name="Bailey B.A."/>
        </authorList>
    </citation>
    <scope>NUCLEOTIDE SEQUENCE [LARGE SCALE GENOMIC DNA]</scope>
    <source>
        <strain evidence="1 2">GH-76</strain>
    </source>
</reference>